<evidence type="ECO:0000313" key="3">
    <source>
        <dbReference type="Proteomes" id="UP001054945"/>
    </source>
</evidence>
<evidence type="ECO:0000313" key="2">
    <source>
        <dbReference type="EMBL" id="GIY65376.1"/>
    </source>
</evidence>
<keyword evidence="3" id="KW-1185">Reference proteome</keyword>
<organism evidence="2 3">
    <name type="scientific">Caerostris extrusa</name>
    <name type="common">Bark spider</name>
    <name type="synonym">Caerostris bankana</name>
    <dbReference type="NCBI Taxonomy" id="172846"/>
    <lineage>
        <taxon>Eukaryota</taxon>
        <taxon>Metazoa</taxon>
        <taxon>Ecdysozoa</taxon>
        <taxon>Arthropoda</taxon>
        <taxon>Chelicerata</taxon>
        <taxon>Arachnida</taxon>
        <taxon>Araneae</taxon>
        <taxon>Araneomorphae</taxon>
        <taxon>Entelegynae</taxon>
        <taxon>Araneoidea</taxon>
        <taxon>Araneidae</taxon>
        <taxon>Caerostris</taxon>
    </lineage>
</organism>
<sequence>MFTVSTEFAGTEEPVSLIITDHEKTVSPYQLKQQSPSEEHEDAADTSVPSFEKATSEEDITPSSITKTTIHEKITNHQSSFSILQQKISVQLLL</sequence>
<proteinExistence type="predicted"/>
<comment type="caution">
    <text evidence="2">The sequence shown here is derived from an EMBL/GenBank/DDBJ whole genome shotgun (WGS) entry which is preliminary data.</text>
</comment>
<name>A0AAV4V509_CAEEX</name>
<feature type="region of interest" description="Disordered" evidence="1">
    <location>
        <begin position="26"/>
        <end position="66"/>
    </location>
</feature>
<dbReference type="EMBL" id="BPLR01013984">
    <property type="protein sequence ID" value="GIY65376.1"/>
    <property type="molecule type" value="Genomic_DNA"/>
</dbReference>
<protein>
    <submittedName>
        <fullName evidence="2">Uncharacterized protein</fullName>
    </submittedName>
</protein>
<gene>
    <name evidence="2" type="ORF">CEXT_777131</name>
</gene>
<accession>A0AAV4V509</accession>
<dbReference type="Proteomes" id="UP001054945">
    <property type="component" value="Unassembled WGS sequence"/>
</dbReference>
<evidence type="ECO:0000256" key="1">
    <source>
        <dbReference type="SAM" id="MobiDB-lite"/>
    </source>
</evidence>
<reference evidence="2 3" key="1">
    <citation type="submission" date="2021-06" db="EMBL/GenBank/DDBJ databases">
        <title>Caerostris extrusa draft genome.</title>
        <authorList>
            <person name="Kono N."/>
            <person name="Arakawa K."/>
        </authorList>
    </citation>
    <scope>NUCLEOTIDE SEQUENCE [LARGE SCALE GENOMIC DNA]</scope>
</reference>
<dbReference type="AlphaFoldDB" id="A0AAV4V509"/>
<feature type="compositionally biased region" description="Polar residues" evidence="1">
    <location>
        <begin position="27"/>
        <end position="36"/>
    </location>
</feature>